<keyword evidence="1" id="KW-0812">Transmembrane</keyword>
<feature type="transmembrane region" description="Helical" evidence="1">
    <location>
        <begin position="99"/>
        <end position="117"/>
    </location>
</feature>
<keyword evidence="1" id="KW-1133">Transmembrane helix</keyword>
<proteinExistence type="predicted"/>
<dbReference type="RefSeq" id="WP_266477733.1">
    <property type="nucleotide sequence ID" value="NZ_CP109208.1"/>
</dbReference>
<evidence type="ECO:0000256" key="1">
    <source>
        <dbReference type="SAM" id="Phobius"/>
    </source>
</evidence>
<geneLocation type="plasmid" evidence="2">
    <name>unnamed1</name>
</geneLocation>
<keyword evidence="1" id="KW-0472">Membrane</keyword>
<name>A0ABZ1YG22_9ACTN</name>
<protein>
    <submittedName>
        <fullName evidence="2">Uncharacterized protein</fullName>
    </submittedName>
</protein>
<feature type="transmembrane region" description="Helical" evidence="1">
    <location>
        <begin position="138"/>
        <end position="164"/>
    </location>
</feature>
<gene>
    <name evidence="2" type="ORF">OIE82_35675</name>
</gene>
<sequence>MAETERELHEQHQNITRDLAERHARLTALDPEDDAFDEQYTTLMQRAEQLLTFEQQLPAKLAEPQRLRSTQLVRWSWRAQTGVAAALVITVLALGHTGWWLLLLIPHLLATLAGWSIKVTAKKHKKQRGIAIALHAQGVLVIIVALGVIPAWWILGILAGWALIGGASADEPGATK</sequence>
<accession>A0ABZ1YG22</accession>
<evidence type="ECO:0000313" key="2">
    <source>
        <dbReference type="EMBL" id="WUU58520.1"/>
    </source>
</evidence>
<dbReference type="EMBL" id="CP109208">
    <property type="protein sequence ID" value="WUU58520.1"/>
    <property type="molecule type" value="Genomic_DNA"/>
</dbReference>
<feature type="transmembrane region" description="Helical" evidence="1">
    <location>
        <begin position="75"/>
        <end position="93"/>
    </location>
</feature>
<organism evidence="2">
    <name type="scientific">Streptomyces althioticus</name>
    <dbReference type="NCBI Taxonomy" id="83380"/>
    <lineage>
        <taxon>Bacteria</taxon>
        <taxon>Bacillati</taxon>
        <taxon>Actinomycetota</taxon>
        <taxon>Actinomycetes</taxon>
        <taxon>Kitasatosporales</taxon>
        <taxon>Streptomycetaceae</taxon>
        <taxon>Streptomyces</taxon>
        <taxon>Streptomyces althioticus group</taxon>
    </lineage>
</organism>
<keyword evidence="2" id="KW-0614">Plasmid</keyword>
<reference evidence="2" key="1">
    <citation type="submission" date="2022-10" db="EMBL/GenBank/DDBJ databases">
        <title>The complete genomes of actinobacterial strains from the NBC collection.</title>
        <authorList>
            <person name="Joergensen T.S."/>
            <person name="Alvarez Arevalo M."/>
            <person name="Sterndorff E.B."/>
            <person name="Faurdal D."/>
            <person name="Vuksanovic O."/>
            <person name="Mourched A.-S."/>
            <person name="Charusanti P."/>
            <person name="Shaw S."/>
            <person name="Blin K."/>
            <person name="Weber T."/>
        </authorList>
    </citation>
    <scope>NUCLEOTIDE SEQUENCE [LARGE SCALE GENOMIC DNA]</scope>
    <source>
        <strain evidence="2">NBC 01686</strain>
        <plasmid evidence="2">unnamed1</plasmid>
    </source>
</reference>